<evidence type="ECO:0000256" key="3">
    <source>
        <dbReference type="ARBA" id="ARBA00005283"/>
    </source>
</evidence>
<dbReference type="GO" id="GO:0000400">
    <property type="term" value="F:four-way junction DNA binding"/>
    <property type="evidence" value="ECO:0007669"/>
    <property type="project" value="UniProtKB-ARBA"/>
</dbReference>
<dbReference type="GO" id="GO:0003697">
    <property type="term" value="F:single-stranded DNA binding"/>
    <property type="evidence" value="ECO:0007669"/>
    <property type="project" value="InterPro"/>
</dbReference>
<keyword evidence="7" id="KW-0255">Endonuclease</keyword>
<feature type="coiled-coil region" evidence="14">
    <location>
        <begin position="789"/>
        <end position="820"/>
    </location>
</feature>
<evidence type="ECO:0000256" key="7">
    <source>
        <dbReference type="ARBA" id="ARBA00022759"/>
    </source>
</evidence>
<dbReference type="Pfam" id="PF00752">
    <property type="entry name" value="XPG_N"/>
    <property type="match status" value="1"/>
</dbReference>
<dbReference type="InterPro" id="IPR036279">
    <property type="entry name" value="5-3_exonuclease_C_sf"/>
</dbReference>
<keyword evidence="6" id="KW-0479">Metal-binding</keyword>
<dbReference type="Gene3D" id="1.10.150.20">
    <property type="entry name" value="5' to 3' exonuclease, C-terminal subdomain"/>
    <property type="match status" value="1"/>
</dbReference>
<evidence type="ECO:0000256" key="1">
    <source>
        <dbReference type="ARBA" id="ARBA00001946"/>
    </source>
</evidence>
<dbReference type="SMART" id="SM00484">
    <property type="entry name" value="XPGI"/>
    <property type="match status" value="1"/>
</dbReference>
<feature type="domain" description="XPG N-terminal" evidence="16">
    <location>
        <begin position="1"/>
        <end position="98"/>
    </location>
</feature>
<name>A0A034VNK1_BACDO</name>
<dbReference type="InterPro" id="IPR019974">
    <property type="entry name" value="XPG_CS"/>
</dbReference>
<keyword evidence="10" id="KW-0460">Magnesium</keyword>
<dbReference type="CDD" id="cd09868">
    <property type="entry name" value="PIN_XPG_RAD2"/>
    <property type="match status" value="2"/>
</dbReference>
<dbReference type="PRINTS" id="PR00066">
    <property type="entry name" value="XRODRMPGMNTG"/>
</dbReference>
<dbReference type="InterPro" id="IPR008918">
    <property type="entry name" value="HhH2"/>
</dbReference>
<evidence type="ECO:0000256" key="14">
    <source>
        <dbReference type="SAM" id="Coils"/>
    </source>
</evidence>
<dbReference type="Pfam" id="PF00867">
    <property type="entry name" value="XPG_I"/>
    <property type="match status" value="1"/>
</dbReference>
<reference evidence="17" key="1">
    <citation type="journal article" date="2014" name="BMC Genomics">
        <title>Characterizing the developmental transcriptome of the oriental fruit fly, Bactrocera dorsalis (Diptera: Tephritidae) through comparative genomic analysis with Drosophila melanogaster utilizing modENCODE datasets.</title>
        <authorList>
            <person name="Geib S.M."/>
            <person name="Calla B."/>
            <person name="Hall B."/>
            <person name="Hou S."/>
            <person name="Manoukis N.C."/>
        </authorList>
    </citation>
    <scope>NUCLEOTIDE SEQUENCE</scope>
    <source>
        <strain evidence="17">Punador</strain>
    </source>
</reference>
<dbReference type="GO" id="GO:0046872">
    <property type="term" value="F:metal ion binding"/>
    <property type="evidence" value="ECO:0007669"/>
    <property type="project" value="UniProtKB-KW"/>
</dbReference>
<dbReference type="SMART" id="SM00279">
    <property type="entry name" value="HhH2"/>
    <property type="match status" value="1"/>
</dbReference>
<comment type="subcellular location">
    <subcellularLocation>
        <location evidence="2">Nucleus</location>
    </subcellularLocation>
</comment>
<keyword evidence="5" id="KW-0540">Nuclease</keyword>
<dbReference type="SUPFAM" id="SSF88723">
    <property type="entry name" value="PIN domain-like"/>
    <property type="match status" value="1"/>
</dbReference>
<evidence type="ECO:0000256" key="6">
    <source>
        <dbReference type="ARBA" id="ARBA00022723"/>
    </source>
</evidence>
<keyword evidence="12" id="KW-0539">Nucleus</keyword>
<accession>A0A034VNK1</accession>
<evidence type="ECO:0000256" key="10">
    <source>
        <dbReference type="ARBA" id="ARBA00022842"/>
    </source>
</evidence>
<dbReference type="InterPro" id="IPR006084">
    <property type="entry name" value="XPG/Rad2"/>
</dbReference>
<dbReference type="InterPro" id="IPR006085">
    <property type="entry name" value="XPG_DNA_repair_N"/>
</dbReference>
<dbReference type="GO" id="GO:0017108">
    <property type="term" value="F:5'-flap endonuclease activity"/>
    <property type="evidence" value="ECO:0007669"/>
    <property type="project" value="UniProtKB-ARBA"/>
</dbReference>
<evidence type="ECO:0000256" key="5">
    <source>
        <dbReference type="ARBA" id="ARBA00022722"/>
    </source>
</evidence>
<dbReference type="FunFam" id="3.40.50.1010:FF:000044">
    <property type="entry name" value="DNA repair endonuclease"/>
    <property type="match status" value="1"/>
</dbReference>
<dbReference type="PANTHER" id="PTHR16171:SF7">
    <property type="entry name" value="DNA REPAIR PROTEIN RAD2"/>
    <property type="match status" value="1"/>
</dbReference>
<evidence type="ECO:0000259" key="15">
    <source>
        <dbReference type="SMART" id="SM00484"/>
    </source>
</evidence>
<keyword evidence="8" id="KW-0227">DNA damage</keyword>
<dbReference type="InterPro" id="IPR006086">
    <property type="entry name" value="XPG-I_dom"/>
</dbReference>
<keyword evidence="11" id="KW-0234">DNA repair</keyword>
<evidence type="ECO:0000256" key="12">
    <source>
        <dbReference type="ARBA" id="ARBA00023242"/>
    </source>
</evidence>
<dbReference type="GO" id="GO:0006289">
    <property type="term" value="P:nucleotide-excision repair"/>
    <property type="evidence" value="ECO:0007669"/>
    <property type="project" value="InterPro"/>
</dbReference>
<dbReference type="SMART" id="SM00485">
    <property type="entry name" value="XPGN"/>
    <property type="match status" value="1"/>
</dbReference>
<dbReference type="GO" id="GO:0005634">
    <property type="term" value="C:nucleus"/>
    <property type="evidence" value="ECO:0007669"/>
    <property type="project" value="UniProtKB-SubCell"/>
</dbReference>
<comment type="similarity">
    <text evidence="13">Belongs to the XPG/RAD2 endonuclease family. GEN subfamily.</text>
</comment>
<protein>
    <submittedName>
        <fullName evidence="17">DNA repair protein complementing XP-G cells-like protein</fullName>
    </submittedName>
</protein>
<dbReference type="InterPro" id="IPR001044">
    <property type="entry name" value="XPG/Rad2_eukaryotes"/>
</dbReference>
<feature type="domain" description="XPG-I" evidence="15">
    <location>
        <begin position="837"/>
        <end position="906"/>
    </location>
</feature>
<keyword evidence="4" id="KW-0597">Phosphoprotein</keyword>
<dbReference type="InterPro" id="IPR029060">
    <property type="entry name" value="PIN-like_dom_sf"/>
</dbReference>
<dbReference type="PANTHER" id="PTHR16171">
    <property type="entry name" value="DNA REPAIR PROTEIN COMPLEMENTING XP-G CELLS-RELATED"/>
    <property type="match status" value="1"/>
</dbReference>
<dbReference type="PROSITE" id="PS00841">
    <property type="entry name" value="XPG_1"/>
    <property type="match status" value="1"/>
</dbReference>
<dbReference type="PRINTS" id="PR00853">
    <property type="entry name" value="XPGRADSUPER"/>
</dbReference>
<comment type="similarity">
    <text evidence="3">Belongs to the XPG/RAD2 endonuclease family. XPG subfamily.</text>
</comment>
<comment type="cofactor">
    <cofactor evidence="1">
        <name>Mg(2+)</name>
        <dbReference type="ChEBI" id="CHEBI:18420"/>
    </cofactor>
</comment>
<evidence type="ECO:0000259" key="16">
    <source>
        <dbReference type="SMART" id="SM00485"/>
    </source>
</evidence>
<keyword evidence="9" id="KW-0378">Hydrolase</keyword>
<dbReference type="AlphaFoldDB" id="A0A034VNK1"/>
<evidence type="ECO:0000256" key="13">
    <source>
        <dbReference type="ARBA" id="ARBA00038112"/>
    </source>
</evidence>
<gene>
    <name evidence="17" type="primary">ERCC5</name>
</gene>
<dbReference type="EMBL" id="GAKP01014898">
    <property type="protein sequence ID" value="JAC44054.1"/>
    <property type="molecule type" value="Transcribed_RNA"/>
</dbReference>
<evidence type="ECO:0000256" key="11">
    <source>
        <dbReference type="ARBA" id="ARBA00023204"/>
    </source>
</evidence>
<dbReference type="GO" id="GO:0008821">
    <property type="term" value="F:crossover junction DNA endonuclease activity"/>
    <property type="evidence" value="ECO:0007669"/>
    <property type="project" value="UniProtKB-ARBA"/>
</dbReference>
<evidence type="ECO:0000256" key="4">
    <source>
        <dbReference type="ARBA" id="ARBA00022553"/>
    </source>
</evidence>
<keyword evidence="14" id="KW-0175">Coiled coil</keyword>
<dbReference type="CDD" id="cd09904">
    <property type="entry name" value="H3TH_XPG"/>
    <property type="match status" value="1"/>
</dbReference>
<dbReference type="PROSITE" id="PS00842">
    <property type="entry name" value="XPG_2"/>
    <property type="match status" value="1"/>
</dbReference>
<dbReference type="Gene3D" id="3.40.50.1010">
    <property type="entry name" value="5'-nuclease"/>
    <property type="match status" value="2"/>
</dbReference>
<dbReference type="FunFam" id="1.10.150.20:FF:000030">
    <property type="entry name" value="Flap endonuclease GEN-like 1"/>
    <property type="match status" value="1"/>
</dbReference>
<organism evidence="17">
    <name type="scientific">Bactrocera dorsalis</name>
    <name type="common">Oriental fruit fly</name>
    <name type="synonym">Dacus dorsalis</name>
    <dbReference type="NCBI Taxonomy" id="27457"/>
    <lineage>
        <taxon>Eukaryota</taxon>
        <taxon>Metazoa</taxon>
        <taxon>Ecdysozoa</taxon>
        <taxon>Arthropoda</taxon>
        <taxon>Hexapoda</taxon>
        <taxon>Insecta</taxon>
        <taxon>Pterygota</taxon>
        <taxon>Neoptera</taxon>
        <taxon>Endopterygota</taxon>
        <taxon>Diptera</taxon>
        <taxon>Brachycera</taxon>
        <taxon>Muscomorpha</taxon>
        <taxon>Tephritoidea</taxon>
        <taxon>Tephritidae</taxon>
        <taxon>Bactrocera</taxon>
        <taxon>Bactrocera</taxon>
    </lineage>
</organism>
<dbReference type="OrthoDB" id="31113at2759"/>
<dbReference type="SUPFAM" id="SSF47807">
    <property type="entry name" value="5' to 3' exonuclease, C-terminal subdomain"/>
    <property type="match status" value="1"/>
</dbReference>
<evidence type="ECO:0000256" key="2">
    <source>
        <dbReference type="ARBA" id="ARBA00004123"/>
    </source>
</evidence>
<evidence type="ECO:0000256" key="8">
    <source>
        <dbReference type="ARBA" id="ARBA00022763"/>
    </source>
</evidence>
<evidence type="ECO:0000256" key="9">
    <source>
        <dbReference type="ARBA" id="ARBA00022801"/>
    </source>
</evidence>
<evidence type="ECO:0000313" key="17">
    <source>
        <dbReference type="EMBL" id="JAC44054.1"/>
    </source>
</evidence>
<proteinExistence type="inferred from homology"/>
<sequence>MGVTGLWKLVEPCGSPVPIETLDGKILAIDISIWLHQVVKGFQDNKGSLLPHAHLLGLFHRLCKLLYYRIRPVFVFDGLVPQLKRDTIARRHHQRSKINNEANRIQSLLLESLAKEKLVQQALGVNAQFLIKSPNKKKNSHNNKNENEKDDIFILPDLPAEKESKKDQEYMDSCISSFLEVSEADSFFEDSNPWREYNANIQAIDVRSEPFKSLPPEVRHEILVDIKDTRKQSSWGRLHELPSSSNEFSSFQMKRLLKRRAVQESIEETEKEMGERALTFTDLQNFFTEEGILDPENIHEKAKSVCSDETVRFMLVRDLRKTLLKDNKNNISTSVKNDNAVKISVPEDKVALNLEEPKKSNESFGSQLDEINKEHNDDLALAIALSVEDEAEPVYSNDDYKYNTNVDIKLNRQQRNQLKNAAIGPARAYMIEYGGLNDEEVGEIMEKTQVDYDTKNEDFNVAKGIVAPVSYISTPCTDKQSNEVNPCDAEISKQSFEVSSQEMYLRISDSSETDSDLEEVVDNVPMTCKNVSNLEVVIDTQDRIFPEDDLFTDIFRSKEENSSEIVAETSLTKCSISNESSEIIIVDSNQYIDRCSNVNWGSKGKKFVQTNEPKEPITMENVATTTQMSSIFNDLKKQANEVKNINLDDVNINEIIEIYDSDDQRLEHVTPSKSPKFRTPTKNKSINEYFETKYIVKRTPESNKKKDDKRERSNVKSPFYVKKSNSSHRKECIMKLNESSLHGRKLSKASKTLFGNTSKSPEKKEELKKEVNANLCSEDLLKTATSILNEQNSEQLEVLASELAKERRDLEIERNRQDRMGTAISQTMHSECQELLRLFGIPYVIAPMEAEAQCAFLDSANLTQGTITDDSDIWLFGGRTVYKNFFEQNKHVLKFEADKISHAFNCDRAKLIQLACLVGSDYTTGIHGIGTVTALEILATFSLATKPTKEDCSEQSITTGSVLSTLYRFRDWFKIHKDLAQPTGSSTRLNLRKKLKNIELNDGFPNPAVIEEYLFPTIDDSKATFSWGYPDVESIHAFTKKVFGWTTIKTDEVLKPVLKRINDKQTQSSIRNYFTIKSALKPRDLKVSKRVQKAIDTMAGKFNDSEAEEPVIKKRGNNRCSKIQNETTKTQIEMNNSVQSNSVSDVASTSSVLTKEICRRSSFLPESKPVVRQRENGKDIMRRYRENAAALLNKSTSVMSARKYVKKRPGP</sequence>